<keyword evidence="3" id="KW-0378">Hydrolase</keyword>
<dbReference type="GO" id="GO:0005737">
    <property type="term" value="C:cytoplasm"/>
    <property type="evidence" value="ECO:0007669"/>
    <property type="project" value="UniProtKB-ARBA"/>
</dbReference>
<feature type="compositionally biased region" description="Pro residues" evidence="5">
    <location>
        <begin position="64"/>
        <end position="76"/>
    </location>
</feature>
<dbReference type="InterPro" id="IPR008979">
    <property type="entry name" value="Galactose-bd-like_sf"/>
</dbReference>
<keyword evidence="9" id="KW-1185">Reference proteome</keyword>
<evidence type="ECO:0000259" key="7">
    <source>
        <dbReference type="PROSITE" id="PS51858"/>
    </source>
</evidence>
<dbReference type="SUPFAM" id="SSF49785">
    <property type="entry name" value="Galactose-binding domain-like"/>
    <property type="match status" value="1"/>
</dbReference>
<feature type="region of interest" description="Disordered" evidence="5">
    <location>
        <begin position="53"/>
        <end position="86"/>
    </location>
</feature>
<dbReference type="EMBL" id="LSRX01000371">
    <property type="protein sequence ID" value="OLP99179.1"/>
    <property type="molecule type" value="Genomic_DNA"/>
</dbReference>
<feature type="compositionally biased region" description="Low complexity" evidence="5">
    <location>
        <begin position="317"/>
        <end position="326"/>
    </location>
</feature>
<feature type="compositionally biased region" description="Basic and acidic residues" evidence="5">
    <location>
        <begin position="416"/>
        <end position="432"/>
    </location>
</feature>
<comment type="similarity">
    <text evidence="1">Belongs to the DeSI family.</text>
</comment>
<proteinExistence type="inferred from homology"/>
<evidence type="ECO:0000256" key="2">
    <source>
        <dbReference type="ARBA" id="ARBA00022670"/>
    </source>
</evidence>
<evidence type="ECO:0000256" key="4">
    <source>
        <dbReference type="SAM" id="Coils"/>
    </source>
</evidence>
<feature type="domain" description="PPPDE" evidence="7">
    <location>
        <begin position="441"/>
        <end position="582"/>
    </location>
</feature>
<dbReference type="PROSITE" id="PS51858">
    <property type="entry name" value="PPPDE"/>
    <property type="match status" value="1"/>
</dbReference>
<dbReference type="GO" id="GO:0006508">
    <property type="term" value="P:proteolysis"/>
    <property type="evidence" value="ECO:0007669"/>
    <property type="project" value="UniProtKB-KW"/>
</dbReference>
<dbReference type="InterPro" id="IPR008580">
    <property type="entry name" value="PPPDE_dom"/>
</dbReference>
<evidence type="ECO:0000259" key="6">
    <source>
        <dbReference type="PROSITE" id="PS51532"/>
    </source>
</evidence>
<name>A0A1Q9DVI2_SYMMI</name>
<dbReference type="SMART" id="SM01179">
    <property type="entry name" value="DUF862"/>
    <property type="match status" value="1"/>
</dbReference>
<feature type="domain" description="PITH" evidence="6">
    <location>
        <begin position="602"/>
        <end position="782"/>
    </location>
</feature>
<feature type="region of interest" description="Disordered" evidence="5">
    <location>
        <begin position="251"/>
        <end position="352"/>
    </location>
</feature>
<dbReference type="Proteomes" id="UP000186817">
    <property type="component" value="Unassembled WGS sequence"/>
</dbReference>
<reference evidence="8 9" key="1">
    <citation type="submission" date="2016-02" db="EMBL/GenBank/DDBJ databases">
        <title>Genome analysis of coral dinoflagellate symbionts highlights evolutionary adaptations to a symbiotic lifestyle.</title>
        <authorList>
            <person name="Aranda M."/>
            <person name="Li Y."/>
            <person name="Liew Y.J."/>
            <person name="Baumgarten S."/>
            <person name="Simakov O."/>
            <person name="Wilson M."/>
            <person name="Piel J."/>
            <person name="Ashoor H."/>
            <person name="Bougouffa S."/>
            <person name="Bajic V.B."/>
            <person name="Ryu T."/>
            <person name="Ravasi T."/>
            <person name="Bayer T."/>
            <person name="Micklem G."/>
            <person name="Kim H."/>
            <person name="Bhak J."/>
            <person name="Lajeunesse T.C."/>
            <person name="Voolstra C.R."/>
        </authorList>
    </citation>
    <scope>NUCLEOTIDE SEQUENCE [LARGE SCALE GENOMIC DNA]</scope>
    <source>
        <strain evidence="8 9">CCMP2467</strain>
    </source>
</reference>
<dbReference type="InterPro" id="IPR042266">
    <property type="entry name" value="PPPDE_sf"/>
</dbReference>
<accession>A0A1Q9DVI2</accession>
<evidence type="ECO:0000313" key="9">
    <source>
        <dbReference type="Proteomes" id="UP000186817"/>
    </source>
</evidence>
<keyword evidence="4" id="KW-0175">Coiled coil</keyword>
<protein>
    <submittedName>
        <fullName evidence="8">Desumoylating isopeptidase 2</fullName>
    </submittedName>
</protein>
<comment type="caution">
    <text evidence="8">The sequence shown here is derived from an EMBL/GenBank/DDBJ whole genome shotgun (WGS) entry which is preliminary data.</text>
</comment>
<evidence type="ECO:0000256" key="1">
    <source>
        <dbReference type="ARBA" id="ARBA00008140"/>
    </source>
</evidence>
<dbReference type="InterPro" id="IPR010400">
    <property type="entry name" value="PITH_dom"/>
</dbReference>
<dbReference type="Gene3D" id="3.90.1720.30">
    <property type="entry name" value="PPPDE domains"/>
    <property type="match status" value="1"/>
</dbReference>
<dbReference type="PROSITE" id="PS51532">
    <property type="entry name" value="PITH"/>
    <property type="match status" value="1"/>
</dbReference>
<gene>
    <name evidence="8" type="primary">DESI2</name>
    <name evidence="8" type="ORF">AK812_SmicGene18290</name>
</gene>
<feature type="coiled-coil region" evidence="4">
    <location>
        <begin position="210"/>
        <end position="251"/>
    </location>
</feature>
<dbReference type="PANTHER" id="PTHR12378">
    <property type="entry name" value="DESUMOYLATING ISOPEPTIDASE"/>
    <property type="match status" value="1"/>
</dbReference>
<evidence type="ECO:0000313" key="8">
    <source>
        <dbReference type="EMBL" id="OLP99179.1"/>
    </source>
</evidence>
<feature type="region of interest" description="Disordered" evidence="5">
    <location>
        <begin position="624"/>
        <end position="644"/>
    </location>
</feature>
<organism evidence="8 9">
    <name type="scientific">Symbiodinium microadriaticum</name>
    <name type="common">Dinoflagellate</name>
    <name type="synonym">Zooxanthella microadriatica</name>
    <dbReference type="NCBI Taxonomy" id="2951"/>
    <lineage>
        <taxon>Eukaryota</taxon>
        <taxon>Sar</taxon>
        <taxon>Alveolata</taxon>
        <taxon>Dinophyceae</taxon>
        <taxon>Suessiales</taxon>
        <taxon>Symbiodiniaceae</taxon>
        <taxon>Symbiodinium</taxon>
    </lineage>
</organism>
<evidence type="ECO:0000256" key="3">
    <source>
        <dbReference type="ARBA" id="ARBA00022801"/>
    </source>
</evidence>
<dbReference type="Pfam" id="PF06201">
    <property type="entry name" value="PITH"/>
    <property type="match status" value="1"/>
</dbReference>
<dbReference type="GO" id="GO:0101005">
    <property type="term" value="F:deubiquitinase activity"/>
    <property type="evidence" value="ECO:0007669"/>
    <property type="project" value="TreeGrafter"/>
</dbReference>
<dbReference type="GO" id="GO:0016579">
    <property type="term" value="P:protein deubiquitination"/>
    <property type="evidence" value="ECO:0007669"/>
    <property type="project" value="TreeGrafter"/>
</dbReference>
<dbReference type="PANTHER" id="PTHR12378:SF80">
    <property type="entry name" value="IP06716P-RELATED"/>
    <property type="match status" value="1"/>
</dbReference>
<feature type="region of interest" description="Disordered" evidence="5">
    <location>
        <begin position="416"/>
        <end position="435"/>
    </location>
</feature>
<sequence length="1038" mass="112108">MHGTSCCTEKDTYAMPAFKESFCTYRRAQPGLTCSSWRLVYIAWPRGQASPFSRGTISRSRPYSPQPSFPPLPKAPPSGGASPLRDVLRSVAPDGVRPDSPLTERRAALRNRKLEAQLEAEGDSLEEPQSPKCRKVEELEAKHAEESSKFFKEIEHLRRALTKLLDAASMHMPAVFLRSLKEQLQLDVRYLTKPEKGEGGILPPVPMTEIVDQTELIESLRRRIAELEKENGTQSRTIRDLEEELRKAQEALRAAGAPVTSPVRKRQLPASKECQTDPWAPFPQKGPEVVQPGEPRAQPVQQVDPGPKPKAPKKKGPVAQAESSSSSEEEVEQASTKPVKRKPKKEEGEKIREVVDHDAIKRLQAELELLRMKLASAERELAKMEGLKEEIERLKQLLAERDARIAELEEELRKLKEKQKPAKAEGKKETKKPTVVAKEAQGSVVSVDEVSNLRPAETLQWAGGQHAAYHSGVELYGGEYVFGGGDSSFSGVTVQRPRVPPPGSGWVFYQSVDIAPCRKSRDEALRIIQDMRAEFPASSYDLMARNCNHFSDALCQRLCNQGIPSWVNRLAGLGNAVRSAVGGAPTAAPKVKAEGAGGPAAAGLVARSVDGDLLSEVDWPSAGVLNASESDPTEALRSGGVSSDADGSPELLLLLPFISPVKLQKLVLESSIDNAPKAVRLFANSPNLDMDDAAGGAATQEFGDINWAGTGPVATATIDVNFLKFQKLSFLAVYAKGDEDSGHQIKISKLGLEPEKKKEKKYKQDPGPTQRGPVAAPSSEAPKEEEATPPVETPEEAPEVVSESEEESVEEPPLPKVFEDKCVGNGPGKGLQDEPIVCKGRGLQKTDEDLNKTGRCYELNLVEQPKLGLMNSGSLATIDLDGSLARTGKGGRAGGAGVYSGGSTLLGGVQFASSWGSKSAGRLLANTWPDAEPYLAQVWEQHPKGHKAPVKRELIKLGAISPHKASTTSLQSVESLGASGQKSLASDATVKFEVLEAAVSCRLCPKLLTQPDLSSCGSFRDTGGWSAYAPAQAWTGCQ</sequence>
<dbReference type="OrthoDB" id="2121326at2759"/>
<keyword evidence="2" id="KW-0645">Protease</keyword>
<dbReference type="Pfam" id="PF05903">
    <property type="entry name" value="Peptidase_C97"/>
    <property type="match status" value="1"/>
</dbReference>
<feature type="compositionally biased region" description="Acidic residues" evidence="5">
    <location>
        <begin position="793"/>
        <end position="810"/>
    </location>
</feature>
<evidence type="ECO:0000256" key="5">
    <source>
        <dbReference type="SAM" id="MobiDB-lite"/>
    </source>
</evidence>
<dbReference type="Gene3D" id="2.60.120.470">
    <property type="entry name" value="PITH domain"/>
    <property type="match status" value="1"/>
</dbReference>
<dbReference type="AlphaFoldDB" id="A0A1Q9DVI2"/>
<dbReference type="InterPro" id="IPR037047">
    <property type="entry name" value="PITH_dom_sf"/>
</dbReference>
<feature type="region of interest" description="Disordered" evidence="5">
    <location>
        <begin position="756"/>
        <end position="820"/>
    </location>
</feature>